<evidence type="ECO:0000256" key="5">
    <source>
        <dbReference type="ARBA" id="ARBA00022692"/>
    </source>
</evidence>
<evidence type="ECO:0000256" key="3">
    <source>
        <dbReference type="ARBA" id="ARBA00022676"/>
    </source>
</evidence>
<dbReference type="InterPro" id="IPR050297">
    <property type="entry name" value="LipidA_mod_glycosyltrf_83"/>
</dbReference>
<dbReference type="Proteomes" id="UP001482520">
    <property type="component" value="Unassembled WGS sequence"/>
</dbReference>
<dbReference type="PANTHER" id="PTHR33908:SF11">
    <property type="entry name" value="MEMBRANE PROTEIN"/>
    <property type="match status" value="1"/>
</dbReference>
<evidence type="ECO:0000256" key="8">
    <source>
        <dbReference type="SAM" id="Phobius"/>
    </source>
</evidence>
<feature type="transmembrane region" description="Helical" evidence="8">
    <location>
        <begin position="336"/>
        <end position="352"/>
    </location>
</feature>
<keyword evidence="2" id="KW-1003">Cell membrane</keyword>
<keyword evidence="7 8" id="KW-0472">Membrane</keyword>
<evidence type="ECO:0000256" key="4">
    <source>
        <dbReference type="ARBA" id="ARBA00022679"/>
    </source>
</evidence>
<feature type="transmembrane region" description="Helical" evidence="8">
    <location>
        <begin position="97"/>
        <end position="115"/>
    </location>
</feature>
<evidence type="ECO:0000313" key="10">
    <source>
        <dbReference type="Proteomes" id="UP001482520"/>
    </source>
</evidence>
<sequence length="515" mass="53287">MTTAPARALPPSVVHRVVHRVGAAVESRWTVPLAAVLVVLLRLPGLSRPVRADEAGFLLVARSWDPSPDSVYGRYFVDRPPLLIEVFRLSDLLGGPLFIRVLGALAAALLVVAAARTARLVAGERAAGWVAVAVAAMSANTLIDAVAVKGELLGVPFVMAGCWLSLLALRRDSAALAFLAGVLACTAVGFKQNLAGGLAFAGALLLASLLTRAVAPGTFARLALAGLAGAATPVAATVAWAWSQGVRLDVLWYAVYGFRSDAAVALAGEATGEPATRLATLVLSAVGAGMLLIVAGFVVHVRGEWAGDPALTAATATLVLFDVTALVLGGSFWRDYLLALLPATALCAALLVRHGSRRGLRMRAVILGAAASTVVCLLGWVVIQASGLQEFDEVRTGQAVGRAAAPGDTMVVFGGRADLQLASSMASPYEHLWSLPMRTLDPELAELAAVVAGPERPTWIVEWVDFTTWSPAGGAALADLVGSEYVAHGAGCGDTGRTVWLLRGVERPAVTPDCG</sequence>
<keyword evidence="5 8" id="KW-0812">Transmembrane</keyword>
<keyword evidence="10" id="KW-1185">Reference proteome</keyword>
<keyword evidence="3" id="KW-0328">Glycosyltransferase</keyword>
<dbReference type="EMBL" id="JBEGDP010000001">
    <property type="protein sequence ID" value="MEQ7846064.1"/>
    <property type="molecule type" value="Genomic_DNA"/>
</dbReference>
<dbReference type="PANTHER" id="PTHR33908">
    <property type="entry name" value="MANNOSYLTRANSFERASE YKCB-RELATED"/>
    <property type="match status" value="1"/>
</dbReference>
<evidence type="ECO:0000256" key="6">
    <source>
        <dbReference type="ARBA" id="ARBA00022989"/>
    </source>
</evidence>
<dbReference type="RefSeq" id="WP_349803653.1">
    <property type="nucleotide sequence ID" value="NZ_JBEGDP010000001.1"/>
</dbReference>
<reference evidence="9 10" key="1">
    <citation type="submission" date="2024-02" db="EMBL/GenBank/DDBJ databases">
        <title>Full genome sequence of Nocardioides kribbensis.</title>
        <authorList>
            <person name="Poletto B.L."/>
            <person name="Silva G."/>
            <person name="Galante D."/>
            <person name="Campos K.R."/>
            <person name="Santos M.B.N."/>
            <person name="Sacchi C.T."/>
        </authorList>
    </citation>
    <scope>NUCLEOTIDE SEQUENCE [LARGE SCALE GENOMIC DNA]</scope>
    <source>
        <strain evidence="9 10">O4R</strain>
    </source>
</reference>
<name>A0ABV1NU84_9ACTN</name>
<evidence type="ECO:0000256" key="7">
    <source>
        <dbReference type="ARBA" id="ARBA00023136"/>
    </source>
</evidence>
<keyword evidence="6 8" id="KW-1133">Transmembrane helix</keyword>
<feature type="transmembrane region" description="Helical" evidence="8">
    <location>
        <begin position="152"/>
        <end position="169"/>
    </location>
</feature>
<evidence type="ECO:0000256" key="2">
    <source>
        <dbReference type="ARBA" id="ARBA00022475"/>
    </source>
</evidence>
<evidence type="ECO:0000313" key="9">
    <source>
        <dbReference type="EMBL" id="MEQ7846064.1"/>
    </source>
</evidence>
<protein>
    <recommendedName>
        <fullName evidence="11">Glycosyltransferase RgtA/B/C/D-like domain-containing protein</fullName>
    </recommendedName>
</protein>
<feature type="transmembrane region" description="Helical" evidence="8">
    <location>
        <begin position="364"/>
        <end position="383"/>
    </location>
</feature>
<feature type="transmembrane region" description="Helical" evidence="8">
    <location>
        <begin position="127"/>
        <end position="146"/>
    </location>
</feature>
<gene>
    <name evidence="9" type="ORF">V6R90_02145</name>
</gene>
<evidence type="ECO:0000256" key="1">
    <source>
        <dbReference type="ARBA" id="ARBA00004651"/>
    </source>
</evidence>
<feature type="transmembrane region" description="Helical" evidence="8">
    <location>
        <begin position="222"/>
        <end position="242"/>
    </location>
</feature>
<organism evidence="9 10">
    <name type="scientific">Nocardioides kribbensis</name>
    <dbReference type="NCBI Taxonomy" id="305517"/>
    <lineage>
        <taxon>Bacteria</taxon>
        <taxon>Bacillati</taxon>
        <taxon>Actinomycetota</taxon>
        <taxon>Actinomycetes</taxon>
        <taxon>Propionibacteriales</taxon>
        <taxon>Nocardioidaceae</taxon>
        <taxon>Nocardioides</taxon>
    </lineage>
</organism>
<feature type="transmembrane region" description="Helical" evidence="8">
    <location>
        <begin position="196"/>
        <end position="215"/>
    </location>
</feature>
<feature type="transmembrane region" description="Helical" evidence="8">
    <location>
        <begin position="174"/>
        <end position="190"/>
    </location>
</feature>
<feature type="transmembrane region" description="Helical" evidence="8">
    <location>
        <begin position="311"/>
        <end position="330"/>
    </location>
</feature>
<accession>A0ABV1NU84</accession>
<keyword evidence="4" id="KW-0808">Transferase</keyword>
<comment type="subcellular location">
    <subcellularLocation>
        <location evidence="1">Cell membrane</location>
        <topology evidence="1">Multi-pass membrane protein</topology>
    </subcellularLocation>
</comment>
<comment type="caution">
    <text evidence="9">The sequence shown here is derived from an EMBL/GenBank/DDBJ whole genome shotgun (WGS) entry which is preliminary data.</text>
</comment>
<feature type="transmembrane region" description="Helical" evidence="8">
    <location>
        <begin position="278"/>
        <end position="299"/>
    </location>
</feature>
<evidence type="ECO:0008006" key="11">
    <source>
        <dbReference type="Google" id="ProtNLM"/>
    </source>
</evidence>
<proteinExistence type="predicted"/>